<dbReference type="RefSeq" id="XP_030890669.1">
    <property type="nucleotide sequence ID" value="XM_031034809.1"/>
</dbReference>
<dbReference type="GO" id="GO:0045579">
    <property type="term" value="P:positive regulation of B cell differentiation"/>
    <property type="evidence" value="ECO:0007669"/>
    <property type="project" value="TreeGrafter"/>
</dbReference>
<keyword evidence="1" id="KW-0727">SH2 domain</keyword>
<dbReference type="GO" id="GO:0045659">
    <property type="term" value="P:negative regulation of neutrophil differentiation"/>
    <property type="evidence" value="ECO:0007669"/>
    <property type="project" value="TreeGrafter"/>
</dbReference>
<dbReference type="PANTHER" id="PTHR46051">
    <property type="entry name" value="SH2 DOMAIN-CONTAINING PROTEIN"/>
    <property type="match status" value="1"/>
</dbReference>
<dbReference type="Proteomes" id="UP000245341">
    <property type="component" value="Unplaced"/>
</dbReference>
<evidence type="ECO:0000256" key="2">
    <source>
        <dbReference type="SAM" id="MobiDB-lite"/>
    </source>
</evidence>
<dbReference type="Gene3D" id="3.30.505.10">
    <property type="entry name" value="SH2 domain"/>
    <property type="match status" value="1"/>
</dbReference>
<dbReference type="PANTHER" id="PTHR46051:SF3">
    <property type="entry name" value="PHOSPHATIDYLINOSITOL 3,4,5-TRISPHOSPHATE 5-PHOSPHATASE 1"/>
    <property type="match status" value="1"/>
</dbReference>
<dbReference type="GeneID" id="115943054"/>
<dbReference type="InterPro" id="IPR036860">
    <property type="entry name" value="SH2_dom_sf"/>
</dbReference>
<feature type="compositionally biased region" description="Acidic residues" evidence="2">
    <location>
        <begin position="31"/>
        <end position="45"/>
    </location>
</feature>
<dbReference type="GO" id="GO:0005829">
    <property type="term" value="C:cytosol"/>
    <property type="evidence" value="ECO:0007669"/>
    <property type="project" value="TreeGrafter"/>
</dbReference>
<evidence type="ECO:0000256" key="1">
    <source>
        <dbReference type="ARBA" id="ARBA00022999"/>
    </source>
</evidence>
<feature type="region of interest" description="Disordered" evidence="2">
    <location>
        <begin position="29"/>
        <end position="102"/>
    </location>
</feature>
<dbReference type="SUPFAM" id="SSF55550">
    <property type="entry name" value="SH2 domain"/>
    <property type="match status" value="1"/>
</dbReference>
<proteinExistence type="predicted"/>
<feature type="compositionally biased region" description="Polar residues" evidence="2">
    <location>
        <begin position="73"/>
        <end position="102"/>
    </location>
</feature>
<dbReference type="GO" id="GO:0045779">
    <property type="term" value="P:negative regulation of bone resorption"/>
    <property type="evidence" value="ECO:0007669"/>
    <property type="project" value="TreeGrafter"/>
</dbReference>
<dbReference type="GO" id="GO:0009968">
    <property type="term" value="P:negative regulation of signal transduction"/>
    <property type="evidence" value="ECO:0007669"/>
    <property type="project" value="TreeGrafter"/>
</dbReference>
<evidence type="ECO:0000313" key="4">
    <source>
        <dbReference type="RefSeq" id="XP_030890669.1"/>
    </source>
</evidence>
<accession>A0A7F8RBW3</accession>
<name>A0A7F8RBW3_LEPWE</name>
<sequence length="102" mass="11405">MKFFTKLDQLIEFYKKENMGLVTHLQYPVPLEEEDAGDEPEDETEGVLSPPELPPRNIPVSAGPCEAKEVPLSSENPRATEVSRPSLSETLFQRLQTMDTSG</sequence>
<dbReference type="GO" id="GO:0050776">
    <property type="term" value="P:regulation of immune response"/>
    <property type="evidence" value="ECO:0007669"/>
    <property type="project" value="TreeGrafter"/>
</dbReference>
<evidence type="ECO:0000313" key="3">
    <source>
        <dbReference type="Proteomes" id="UP000245341"/>
    </source>
</evidence>
<keyword evidence="3" id="KW-1185">Reference proteome</keyword>
<organism evidence="3 4">
    <name type="scientific">Leptonychotes weddellii</name>
    <name type="common">Weddell seal</name>
    <name type="synonym">Otaria weddellii</name>
    <dbReference type="NCBI Taxonomy" id="9713"/>
    <lineage>
        <taxon>Eukaryota</taxon>
        <taxon>Metazoa</taxon>
        <taxon>Chordata</taxon>
        <taxon>Craniata</taxon>
        <taxon>Vertebrata</taxon>
        <taxon>Euteleostomi</taxon>
        <taxon>Mammalia</taxon>
        <taxon>Eutheria</taxon>
        <taxon>Laurasiatheria</taxon>
        <taxon>Carnivora</taxon>
        <taxon>Caniformia</taxon>
        <taxon>Pinnipedia</taxon>
        <taxon>Phocidae</taxon>
        <taxon>Monachinae</taxon>
        <taxon>Lobodontini</taxon>
        <taxon>Leptonychotes</taxon>
    </lineage>
</organism>
<dbReference type="OrthoDB" id="9902242at2759"/>
<gene>
    <name evidence="4" type="primary">LOC115943054</name>
</gene>
<dbReference type="AlphaFoldDB" id="A0A7F8RBW3"/>
<dbReference type="KEGG" id="lww:115943054"/>
<reference evidence="4" key="1">
    <citation type="submission" date="2025-08" db="UniProtKB">
        <authorList>
            <consortium name="RefSeq"/>
        </authorList>
    </citation>
    <scope>IDENTIFICATION</scope>
    <source>
        <tissue evidence="4">Liver</tissue>
    </source>
</reference>
<protein>
    <submittedName>
        <fullName evidence="4">Phosphatidylinositol 3,4,5-trisphosphate 5-phosphatase 1-like</fullName>
    </submittedName>
</protein>